<feature type="repeat" description="WD" evidence="3">
    <location>
        <begin position="267"/>
        <end position="307"/>
    </location>
</feature>
<dbReference type="Gene3D" id="2.130.10.10">
    <property type="entry name" value="YVTN repeat-like/Quinoprotein amine dehydrogenase"/>
    <property type="match status" value="2"/>
</dbReference>
<dbReference type="EMBL" id="ASPP01020358">
    <property type="protein sequence ID" value="ETO13845.1"/>
    <property type="molecule type" value="Genomic_DNA"/>
</dbReference>
<dbReference type="InterPro" id="IPR015915">
    <property type="entry name" value="Kelch-typ_b-propeller"/>
</dbReference>
<name>X6MLA0_RETFI</name>
<feature type="repeat" description="WD" evidence="3">
    <location>
        <begin position="183"/>
        <end position="224"/>
    </location>
</feature>
<proteinExistence type="predicted"/>
<evidence type="ECO:0000313" key="4">
    <source>
        <dbReference type="EMBL" id="ETO13845.1"/>
    </source>
</evidence>
<dbReference type="PANTHER" id="PTHR19848">
    <property type="entry name" value="WD40 REPEAT PROTEIN"/>
    <property type="match status" value="1"/>
</dbReference>
<dbReference type="PRINTS" id="PR00320">
    <property type="entry name" value="GPROTEINBRPT"/>
</dbReference>
<dbReference type="InterPro" id="IPR019775">
    <property type="entry name" value="WD40_repeat_CS"/>
</dbReference>
<dbReference type="InterPro" id="IPR020472">
    <property type="entry name" value="WD40_PAC1"/>
</dbReference>
<dbReference type="PANTHER" id="PTHR19848:SF8">
    <property type="entry name" value="F-BOX AND WD REPEAT DOMAIN CONTAINING 7"/>
    <property type="match status" value="1"/>
</dbReference>
<feature type="repeat" description="WD" evidence="3">
    <location>
        <begin position="225"/>
        <end position="266"/>
    </location>
</feature>
<comment type="caution">
    <text evidence="4">The sequence shown here is derived from an EMBL/GenBank/DDBJ whole genome shotgun (WGS) entry which is preliminary data.</text>
</comment>
<gene>
    <name evidence="4" type="ORF">RFI_23522</name>
</gene>
<dbReference type="SUPFAM" id="SSF117281">
    <property type="entry name" value="Kelch motif"/>
    <property type="match status" value="1"/>
</dbReference>
<sequence length="466" mass="53446">MFIKVLRYYAYICIDNFILFFSGEGDDGTSKEVHKYSMVENKWMRYEQTLPILMRPCVAVLSESKEFIHILGVSTEDEASVHMKTEMKRWLKKEQQLMVEDKEQIDIEEIKIDMEEMGQKLNIEKLKIITTYHKKKKKKKEIETVIEHWIRLSLLHRLGWIDIFYMIILRYILPKYFGLIKVFHGHSDCVKSVNFSPDGTKFISSSDDKTIKIWDIESGNVIQELKGHLDSVNDAQFSPDGNMIISCSCDSTIRLWDAKTGIEKKRLEGHTYSVVKAQLSPDGCTVVSGSDLTIKIWDTRSGQNLQTTEKHLDGINDIQISPDGQKIASADDYSISLWNMAGERLRILEVDIGYIKKVQFSSDSSSVLAGTTDGAIRIWDVVSGRQVKKLGGYFDRFNYVKYFPDETMIVSCSSDNTIRLWDVKFGVEIQKLEGHSDIVTAVDISLDGDVIVSSSNDKTIRLWRRL</sequence>
<keyword evidence="1 3" id="KW-0853">WD repeat</keyword>
<accession>X6MLA0</accession>
<feature type="repeat" description="WD" evidence="3">
    <location>
        <begin position="432"/>
        <end position="466"/>
    </location>
</feature>
<evidence type="ECO:0000313" key="5">
    <source>
        <dbReference type="Proteomes" id="UP000023152"/>
    </source>
</evidence>
<dbReference type="AlphaFoldDB" id="X6MLA0"/>
<dbReference type="Pfam" id="PF00400">
    <property type="entry name" value="WD40"/>
    <property type="match status" value="7"/>
</dbReference>
<dbReference type="Proteomes" id="UP000023152">
    <property type="component" value="Unassembled WGS sequence"/>
</dbReference>
<dbReference type="PROSITE" id="PS50082">
    <property type="entry name" value="WD_REPEATS_2"/>
    <property type="match status" value="6"/>
</dbReference>
<feature type="repeat" description="WD" evidence="3">
    <location>
        <begin position="348"/>
        <end position="389"/>
    </location>
</feature>
<dbReference type="SUPFAM" id="SSF50978">
    <property type="entry name" value="WD40 repeat-like"/>
    <property type="match status" value="1"/>
</dbReference>
<reference evidence="4 5" key="1">
    <citation type="journal article" date="2013" name="Curr. Biol.">
        <title>The Genome of the Foraminiferan Reticulomyxa filosa.</title>
        <authorList>
            <person name="Glockner G."/>
            <person name="Hulsmann N."/>
            <person name="Schleicher M."/>
            <person name="Noegel A.A."/>
            <person name="Eichinger L."/>
            <person name="Gallinger C."/>
            <person name="Pawlowski J."/>
            <person name="Sierra R."/>
            <person name="Euteneuer U."/>
            <person name="Pillet L."/>
            <person name="Moustafa A."/>
            <person name="Platzer M."/>
            <person name="Groth M."/>
            <person name="Szafranski K."/>
            <person name="Schliwa M."/>
        </authorList>
    </citation>
    <scope>NUCLEOTIDE SEQUENCE [LARGE SCALE GENOMIC DNA]</scope>
</reference>
<dbReference type="InterPro" id="IPR015943">
    <property type="entry name" value="WD40/YVTN_repeat-like_dom_sf"/>
</dbReference>
<dbReference type="InterPro" id="IPR001680">
    <property type="entry name" value="WD40_rpt"/>
</dbReference>
<evidence type="ECO:0000256" key="1">
    <source>
        <dbReference type="ARBA" id="ARBA00022574"/>
    </source>
</evidence>
<keyword evidence="5" id="KW-1185">Reference proteome</keyword>
<dbReference type="PROSITE" id="PS50294">
    <property type="entry name" value="WD_REPEATS_REGION"/>
    <property type="match status" value="6"/>
</dbReference>
<organism evidence="4 5">
    <name type="scientific">Reticulomyxa filosa</name>
    <dbReference type="NCBI Taxonomy" id="46433"/>
    <lineage>
        <taxon>Eukaryota</taxon>
        <taxon>Sar</taxon>
        <taxon>Rhizaria</taxon>
        <taxon>Retaria</taxon>
        <taxon>Foraminifera</taxon>
        <taxon>Monothalamids</taxon>
        <taxon>Reticulomyxidae</taxon>
        <taxon>Reticulomyxa</taxon>
    </lineage>
</organism>
<protein>
    <submittedName>
        <fullName evidence="4">Uncharacterized protein</fullName>
    </submittedName>
</protein>
<dbReference type="SMART" id="SM00320">
    <property type="entry name" value="WD40"/>
    <property type="match status" value="7"/>
</dbReference>
<dbReference type="InterPro" id="IPR036322">
    <property type="entry name" value="WD40_repeat_dom_sf"/>
</dbReference>
<dbReference type="PROSITE" id="PS00678">
    <property type="entry name" value="WD_REPEATS_1"/>
    <property type="match status" value="3"/>
</dbReference>
<evidence type="ECO:0000256" key="3">
    <source>
        <dbReference type="PROSITE-ProRule" id="PRU00221"/>
    </source>
</evidence>
<dbReference type="CDD" id="cd00200">
    <property type="entry name" value="WD40"/>
    <property type="match status" value="1"/>
</dbReference>
<feature type="repeat" description="WD" evidence="3">
    <location>
        <begin position="390"/>
        <end position="431"/>
    </location>
</feature>
<dbReference type="OrthoDB" id="972532at2759"/>
<evidence type="ECO:0000256" key="2">
    <source>
        <dbReference type="ARBA" id="ARBA00022737"/>
    </source>
</evidence>
<keyword evidence="2" id="KW-0677">Repeat</keyword>